<dbReference type="Proteomes" id="UP000280696">
    <property type="component" value="Unassembled WGS sequence"/>
</dbReference>
<name>A0A3A9ASD8_9FIRM</name>
<comment type="caution">
    <text evidence="5">The sequence shown here is derived from an EMBL/GenBank/DDBJ whole genome shotgun (WGS) entry which is preliminary data.</text>
</comment>
<dbReference type="Pfam" id="PF08774">
    <property type="entry name" value="VRR_NUC"/>
    <property type="match status" value="1"/>
</dbReference>
<dbReference type="RefSeq" id="WP_120466202.1">
    <property type="nucleotide sequence ID" value="NZ_RAYQ01000001.1"/>
</dbReference>
<comment type="cofactor">
    <cofactor evidence="1">
        <name>Mg(2+)</name>
        <dbReference type="ChEBI" id="CHEBI:18420"/>
    </cofactor>
</comment>
<protein>
    <submittedName>
        <fullName evidence="5">VRR-NUC domain-containing protein</fullName>
    </submittedName>
</protein>
<evidence type="ECO:0000259" key="4">
    <source>
        <dbReference type="SMART" id="SM00990"/>
    </source>
</evidence>
<evidence type="ECO:0000256" key="1">
    <source>
        <dbReference type="ARBA" id="ARBA00001946"/>
    </source>
</evidence>
<feature type="domain" description="VRR-NUC" evidence="4">
    <location>
        <begin position="7"/>
        <end position="110"/>
    </location>
</feature>
<accession>A0A3A9ASD8</accession>
<keyword evidence="6" id="KW-1185">Reference proteome</keyword>
<organism evidence="5 6">
    <name type="scientific">Parablautia intestinalis</name>
    <dbReference type="NCBI Taxonomy" id="2320100"/>
    <lineage>
        <taxon>Bacteria</taxon>
        <taxon>Bacillati</taxon>
        <taxon>Bacillota</taxon>
        <taxon>Clostridia</taxon>
        <taxon>Lachnospirales</taxon>
        <taxon>Lachnospiraceae</taxon>
        <taxon>Parablautia</taxon>
    </lineage>
</organism>
<dbReference type="GO" id="GO:0003676">
    <property type="term" value="F:nucleic acid binding"/>
    <property type="evidence" value="ECO:0007669"/>
    <property type="project" value="InterPro"/>
</dbReference>
<dbReference type="InterPro" id="IPR011856">
    <property type="entry name" value="tRNA_endonuc-like_dom_sf"/>
</dbReference>
<dbReference type="EMBL" id="RAYQ01000001">
    <property type="protein sequence ID" value="RKI94317.1"/>
    <property type="molecule type" value="Genomic_DNA"/>
</dbReference>
<dbReference type="InterPro" id="IPR014883">
    <property type="entry name" value="VRR_NUC"/>
</dbReference>
<gene>
    <name evidence="5" type="ORF">D7V94_01885</name>
</gene>
<keyword evidence="2" id="KW-0540">Nuclease</keyword>
<dbReference type="Gene3D" id="3.40.1350.10">
    <property type="match status" value="1"/>
</dbReference>
<dbReference type="SMART" id="SM00990">
    <property type="entry name" value="VRR_NUC"/>
    <property type="match status" value="1"/>
</dbReference>
<proteinExistence type="predicted"/>
<sequence length="150" mass="17440">MYGNLKRGEDTEQMGVIDWANWNAGRFPELKLLFHIPNGGKRDIKEAARFKAMGVKPGVPDLCLPVPMNGFAGLYIEMKYDKNKPTEKQKEWIRALKEQGYKVIICYSSIDATQELEKYLQGKRTILYDPDFDPAIRQQKDRAKERQEDR</sequence>
<evidence type="ECO:0000256" key="3">
    <source>
        <dbReference type="ARBA" id="ARBA00022801"/>
    </source>
</evidence>
<evidence type="ECO:0000313" key="6">
    <source>
        <dbReference type="Proteomes" id="UP000280696"/>
    </source>
</evidence>
<reference evidence="5 6" key="1">
    <citation type="submission" date="2018-09" db="EMBL/GenBank/DDBJ databases">
        <title>Murine metabolic-syndrome-specific gut microbial biobank.</title>
        <authorList>
            <person name="Liu C."/>
        </authorList>
    </citation>
    <scope>NUCLEOTIDE SEQUENCE [LARGE SCALE GENOMIC DNA]</scope>
    <source>
        <strain evidence="5 6">0.1xD8-82</strain>
    </source>
</reference>
<dbReference type="OrthoDB" id="9793683at2"/>
<evidence type="ECO:0000313" key="5">
    <source>
        <dbReference type="EMBL" id="RKI94317.1"/>
    </source>
</evidence>
<dbReference type="GO" id="GO:0016788">
    <property type="term" value="F:hydrolase activity, acting on ester bonds"/>
    <property type="evidence" value="ECO:0007669"/>
    <property type="project" value="InterPro"/>
</dbReference>
<keyword evidence="3" id="KW-0378">Hydrolase</keyword>
<dbReference type="GO" id="GO:0004518">
    <property type="term" value="F:nuclease activity"/>
    <property type="evidence" value="ECO:0007669"/>
    <property type="project" value="UniProtKB-KW"/>
</dbReference>
<evidence type="ECO:0000256" key="2">
    <source>
        <dbReference type="ARBA" id="ARBA00022722"/>
    </source>
</evidence>
<dbReference type="AlphaFoldDB" id="A0A3A9ASD8"/>